<accession>A0A414CMW9</accession>
<organism evidence="5 6">
    <name type="scientific">Streptococcus parasanguinis</name>
    <dbReference type="NCBI Taxonomy" id="1318"/>
    <lineage>
        <taxon>Bacteria</taxon>
        <taxon>Bacillati</taxon>
        <taxon>Bacillota</taxon>
        <taxon>Bacilli</taxon>
        <taxon>Lactobacillales</taxon>
        <taxon>Streptococcaceae</taxon>
        <taxon>Streptococcus</taxon>
    </lineage>
</organism>
<dbReference type="Pfam" id="PF00534">
    <property type="entry name" value="Glycos_transf_1"/>
    <property type="match status" value="1"/>
</dbReference>
<dbReference type="GO" id="GO:0016757">
    <property type="term" value="F:glycosyltransferase activity"/>
    <property type="evidence" value="ECO:0007669"/>
    <property type="project" value="UniProtKB-KW"/>
</dbReference>
<keyword evidence="1" id="KW-0328">Glycosyltransferase</keyword>
<sequence length="497" mass="56961">MTIYTFNLLVGFEPNGVDVAQASRAKMLRSLGATAKFVFTTWPTPEKLAYYLSLGHRDEELLFAHLAFSDQQTTVPQKTVGALQMEFQLTRLDVVEKTEEAIRYQFADRNALSFHLDPYHPNCVRYVDYLLSGNMIKREYYGACKLATEYFQYGSVLRRTYHNQDGSIAFEELKLGGSWLYKLGPEILTNHTEVMRRFLSQLSLKEEDLILLDRASRMDFARPLLEKDNPSKLAMVFHSEHEFENGHLNYEYYYVFKYAKRFDYFITATELQKEVLEQTLAKQGCQGIPIYSIPVGHLEELTESQGDRPPFSVITASRLDPRKRIDLAIRVVAQAQKRLPALQLDIYGKGGEADNLRHLIQELEAQDFIHLRGHADLKQIYPCYQAYLTTSQWETFGLTLMEAAGAGLALLGFDARYGNPTFIKEGENGFLVPYSETVPEEELVKELADKLVQLFERDLAPFHQASYDLASCYLASHVQEVWKETLIEMGQLGEKAI</sequence>
<protein>
    <submittedName>
        <fullName evidence="5">Glycosyltransferase</fullName>
    </submittedName>
</protein>
<dbReference type="InterPro" id="IPR001296">
    <property type="entry name" value="Glyco_trans_1"/>
</dbReference>
<evidence type="ECO:0000313" key="6">
    <source>
        <dbReference type="Proteomes" id="UP000285773"/>
    </source>
</evidence>
<reference evidence="5 6" key="1">
    <citation type="submission" date="2018-08" db="EMBL/GenBank/DDBJ databases">
        <title>A genome reference for cultivated species of the human gut microbiota.</title>
        <authorList>
            <person name="Zou Y."/>
            <person name="Xue W."/>
            <person name="Luo G."/>
        </authorList>
    </citation>
    <scope>NUCLEOTIDE SEQUENCE [LARGE SCALE GENOMIC DNA]</scope>
    <source>
        <strain evidence="5 6">AM33-3BH</strain>
    </source>
</reference>
<evidence type="ECO:0000259" key="3">
    <source>
        <dbReference type="Pfam" id="PF00534"/>
    </source>
</evidence>
<dbReference type="PANTHER" id="PTHR12526:SF629">
    <property type="entry name" value="TEICHURONIC ACID BIOSYNTHESIS GLYCOSYLTRANSFERASE TUAH-RELATED"/>
    <property type="match status" value="1"/>
</dbReference>
<dbReference type="Pfam" id="PF22145">
    <property type="entry name" value="GtfA_EBD"/>
    <property type="match status" value="1"/>
</dbReference>
<dbReference type="EMBL" id="QSIO01000001">
    <property type="protein sequence ID" value="RHC96273.1"/>
    <property type="molecule type" value="Genomic_DNA"/>
</dbReference>
<dbReference type="Proteomes" id="UP000285773">
    <property type="component" value="Unassembled WGS sequence"/>
</dbReference>
<dbReference type="Gene3D" id="3.40.50.2000">
    <property type="entry name" value="Glycogen Phosphorylase B"/>
    <property type="match status" value="2"/>
</dbReference>
<dbReference type="AlphaFoldDB" id="A0A414CMW9"/>
<evidence type="ECO:0000256" key="2">
    <source>
        <dbReference type="ARBA" id="ARBA00022679"/>
    </source>
</evidence>
<dbReference type="SUPFAM" id="SSF53756">
    <property type="entry name" value="UDP-Glycosyltransferase/glycogen phosphorylase"/>
    <property type="match status" value="1"/>
</dbReference>
<comment type="caution">
    <text evidence="5">The sequence shown here is derived from an EMBL/GenBank/DDBJ whole genome shotgun (WGS) entry which is preliminary data.</text>
</comment>
<dbReference type="InterPro" id="IPR054396">
    <property type="entry name" value="GtfA_EBD"/>
</dbReference>
<feature type="domain" description="Glycosyl transferase family 1" evidence="3">
    <location>
        <begin position="310"/>
        <end position="434"/>
    </location>
</feature>
<gene>
    <name evidence="5" type="ORF">DW820_03885</name>
</gene>
<keyword evidence="2 5" id="KW-0808">Transferase</keyword>
<evidence type="ECO:0000313" key="5">
    <source>
        <dbReference type="EMBL" id="RHC96273.1"/>
    </source>
</evidence>
<evidence type="ECO:0000256" key="1">
    <source>
        <dbReference type="ARBA" id="ARBA00022676"/>
    </source>
</evidence>
<dbReference type="PANTHER" id="PTHR12526">
    <property type="entry name" value="GLYCOSYLTRANSFERASE"/>
    <property type="match status" value="1"/>
</dbReference>
<evidence type="ECO:0000259" key="4">
    <source>
        <dbReference type="Pfam" id="PF22145"/>
    </source>
</evidence>
<dbReference type="RefSeq" id="WP_118095493.1">
    <property type="nucleotide sequence ID" value="NZ_QSIO01000001.1"/>
</dbReference>
<feature type="domain" description="GtfA extended beta-sheet meander" evidence="4">
    <location>
        <begin position="96"/>
        <end position="183"/>
    </location>
</feature>
<proteinExistence type="predicted"/>
<name>A0A414CMW9_STRPA</name>